<dbReference type="GO" id="GO:0004519">
    <property type="term" value="F:endonuclease activity"/>
    <property type="evidence" value="ECO:0007669"/>
    <property type="project" value="InterPro"/>
</dbReference>
<dbReference type="InterPro" id="IPR046454">
    <property type="entry name" value="GpA_endonuclease"/>
</dbReference>
<feature type="region of interest" description="Disordered" evidence="1">
    <location>
        <begin position="662"/>
        <end position="685"/>
    </location>
</feature>
<feature type="compositionally biased region" description="Low complexity" evidence="1">
    <location>
        <begin position="675"/>
        <end position="685"/>
    </location>
</feature>
<sequence>MMADHEHDASLATGRAVLFAALAAACEPVEELTVSQWADRFRHVSAESGSPFPGLWSTDRMPHLREPMDCLHPDHPAASVTLKCSAQIGKSEVIVNWFGYIVDRAPGPMMTMLPSLDEAVKFNRVKLQPTIDASPQIRHRVRPENSRDEAASTTSFKRFSGGFNQIVTASSSKGLQMVSIRYMARDEISEYPFDTDGRGDPIGQSKARLKTYTGLGLAKELNCSTPSFAGLCRISILFEAGDRRRRYVPCPHCGAFQVLTPANLQAPSEATRGRATFGCQNCGALIDQIDRPAMLAAGRWIPTWVPEGTAPVPEVMAADEIAAWACEPCTGRVAGRQPSYAIWAAYSPLEAWTDIWKRGEDAKAAPILMKAHVQQDLGEAYEAKSDAPAWEKLHAAREPFPPRIVPYPAAVLTGFIDVQGNRLEWGVWAWGPRLEGWLIDRGVIPFPAEIDEAWDAVDALLARTYPTQGGGELPIDVVGMDTGFSAPDLYLRIRGRSLRLKACKGANKPDAIPLTVAVVKIRDKTGRERGAVELHHIGNFGLKGRIYQGLANLVAGRDASGRFKPETLHLPMDLVDEAYCRQLTAEILVDPREEAKGKSRRSLHQRSGDQRVWMKKAGQANEALDIAVGARALAFGLGVDGYSPQRWAELWRERAIVPSAPDLFAGSPETPPPTAAATPAPARATPRLFALAKGKPAGGSTTKTSALAALAALNRS</sequence>
<feature type="domain" description="Terminase large subunit GpA endonuclease" evidence="3">
    <location>
        <begin position="338"/>
        <end position="640"/>
    </location>
</feature>
<dbReference type="RefSeq" id="WP_127733973.1">
    <property type="nucleotide sequence ID" value="NZ_SACP01000047.1"/>
</dbReference>
<dbReference type="Pfam" id="PF20454">
    <property type="entry name" value="GpA_nuclease"/>
    <property type="match status" value="1"/>
</dbReference>
<dbReference type="GO" id="GO:0016887">
    <property type="term" value="F:ATP hydrolysis activity"/>
    <property type="evidence" value="ECO:0007669"/>
    <property type="project" value="InterPro"/>
</dbReference>
<reference evidence="4 5" key="1">
    <citation type="submission" date="2019-01" db="EMBL/GenBank/DDBJ databases">
        <authorList>
            <person name="Chen W.-M."/>
        </authorList>
    </citation>
    <scope>NUCLEOTIDE SEQUENCE [LARGE SCALE GENOMIC DNA]</scope>
    <source>
        <strain evidence="4 5">TER-1</strain>
    </source>
</reference>
<dbReference type="Pfam" id="PF05876">
    <property type="entry name" value="GpA_ATPase"/>
    <property type="match status" value="1"/>
</dbReference>
<dbReference type="Proteomes" id="UP000286997">
    <property type="component" value="Unassembled WGS sequence"/>
</dbReference>
<keyword evidence="5" id="KW-1185">Reference proteome</keyword>
<protein>
    <submittedName>
        <fullName evidence="4">Terminase</fullName>
    </submittedName>
</protein>
<dbReference type="AlphaFoldDB" id="A0A3S2V392"/>
<name>A0A3S2V392_9HYPH</name>
<dbReference type="EMBL" id="SACP01000047">
    <property type="protein sequence ID" value="RVU13153.1"/>
    <property type="molecule type" value="Genomic_DNA"/>
</dbReference>
<feature type="domain" description="Phage terminase large subunit GpA ATPase" evidence="2">
    <location>
        <begin position="51"/>
        <end position="300"/>
    </location>
</feature>
<evidence type="ECO:0000259" key="3">
    <source>
        <dbReference type="Pfam" id="PF20454"/>
    </source>
</evidence>
<evidence type="ECO:0000313" key="5">
    <source>
        <dbReference type="Proteomes" id="UP000286997"/>
    </source>
</evidence>
<gene>
    <name evidence="4" type="ORF">EOE48_26965</name>
</gene>
<dbReference type="OrthoDB" id="5181253at2"/>
<comment type="caution">
    <text evidence="4">The sequence shown here is derived from an EMBL/GenBank/DDBJ whole genome shotgun (WGS) entry which is preliminary data.</text>
</comment>
<organism evidence="4 5">
    <name type="scientific">Methylobacterium oryzihabitans</name>
    <dbReference type="NCBI Taxonomy" id="2499852"/>
    <lineage>
        <taxon>Bacteria</taxon>
        <taxon>Pseudomonadati</taxon>
        <taxon>Pseudomonadota</taxon>
        <taxon>Alphaproteobacteria</taxon>
        <taxon>Hyphomicrobiales</taxon>
        <taxon>Methylobacteriaceae</taxon>
        <taxon>Methylobacterium</taxon>
    </lineage>
</organism>
<evidence type="ECO:0000259" key="2">
    <source>
        <dbReference type="Pfam" id="PF05876"/>
    </source>
</evidence>
<dbReference type="InterPro" id="IPR046453">
    <property type="entry name" value="GpA_ATPase"/>
</dbReference>
<proteinExistence type="predicted"/>
<evidence type="ECO:0000313" key="4">
    <source>
        <dbReference type="EMBL" id="RVU13153.1"/>
    </source>
</evidence>
<accession>A0A3S2V392</accession>
<evidence type="ECO:0000256" key="1">
    <source>
        <dbReference type="SAM" id="MobiDB-lite"/>
    </source>
</evidence>